<dbReference type="Pfam" id="PF03460">
    <property type="entry name" value="NIR_SIR_ferr"/>
    <property type="match status" value="1"/>
</dbReference>
<keyword evidence="5" id="KW-0408">Iron</keyword>
<keyword evidence="10" id="KW-1185">Reference proteome</keyword>
<comment type="caution">
    <text evidence="9">The sequence shown here is derived from an EMBL/GenBank/DDBJ whole genome shotgun (WGS) entry which is preliminary data.</text>
</comment>
<feature type="domain" description="Nitrite/Sulfite reductase ferredoxin-like" evidence="8">
    <location>
        <begin position="24"/>
        <end position="85"/>
    </location>
</feature>
<evidence type="ECO:0000256" key="3">
    <source>
        <dbReference type="ARBA" id="ARBA00022723"/>
    </source>
</evidence>
<dbReference type="Proteomes" id="UP000730739">
    <property type="component" value="Unassembled WGS sequence"/>
</dbReference>
<dbReference type="InterPro" id="IPR045854">
    <property type="entry name" value="NO2/SO3_Rdtase_4Fe4S_sf"/>
</dbReference>
<evidence type="ECO:0000256" key="6">
    <source>
        <dbReference type="ARBA" id="ARBA00023014"/>
    </source>
</evidence>
<evidence type="ECO:0000256" key="7">
    <source>
        <dbReference type="SAM" id="MobiDB-lite"/>
    </source>
</evidence>
<dbReference type="Gene3D" id="3.30.413.10">
    <property type="entry name" value="Sulfite Reductase Hemoprotein, domain 1"/>
    <property type="match status" value="2"/>
</dbReference>
<keyword evidence="4 9" id="KW-0560">Oxidoreductase</keyword>
<dbReference type="SUPFAM" id="SSF55124">
    <property type="entry name" value="Nitrite/Sulfite reductase N-terminal domain-like"/>
    <property type="match status" value="2"/>
</dbReference>
<proteinExistence type="predicted"/>
<keyword evidence="1" id="KW-0004">4Fe-4S</keyword>
<dbReference type="InterPro" id="IPR012798">
    <property type="entry name" value="Cbl_synth_CobG-like"/>
</dbReference>
<dbReference type="NCBIfam" id="TIGR02435">
    <property type="entry name" value="CobG"/>
    <property type="match status" value="1"/>
</dbReference>
<dbReference type="RefSeq" id="WP_209603567.1">
    <property type="nucleotide sequence ID" value="NZ_JAGILA010000005.1"/>
</dbReference>
<evidence type="ECO:0000256" key="4">
    <source>
        <dbReference type="ARBA" id="ARBA00023002"/>
    </source>
</evidence>
<evidence type="ECO:0000256" key="1">
    <source>
        <dbReference type="ARBA" id="ARBA00022485"/>
    </source>
</evidence>
<name>A0ABS4R583_9HYPH</name>
<organism evidence="9 10">
    <name type="scientific">Sinorhizobium kostiense</name>
    <dbReference type="NCBI Taxonomy" id="76747"/>
    <lineage>
        <taxon>Bacteria</taxon>
        <taxon>Pseudomonadati</taxon>
        <taxon>Pseudomonadota</taxon>
        <taxon>Alphaproteobacteria</taxon>
        <taxon>Hyphomicrobiales</taxon>
        <taxon>Rhizobiaceae</taxon>
        <taxon>Sinorhizobium/Ensifer group</taxon>
        <taxon>Sinorhizobium</taxon>
    </lineage>
</organism>
<keyword evidence="2" id="KW-0349">Heme</keyword>
<sequence>MTSCAEAKPDPSMRRGACPSLASPMQTGDGLLVRLHPAGPLTPAELRLLAALAERFGNGLLEVTARGNLQIRGLTVSTVGSLGAAIANAGIAIAEGVAIETPPLAGFDPGEIVDPRSLADALRGAIAGQPALTLAPKLSIVVDGGGRFHLKDVAADLRLDALDRGDGVRWLLSLGGTARTARPVALLSSERAVPAMMTLLVELSSLGPSARGRDLDADHIRRRWSDAAPAVPDESPRWLPTGIHDFGSGRIVLGLGLAYAQTDAGNLIAFLEQAEEMGATEVRLASRHGLLLLGLDREAAAIARQLALSHGFLVAPDDPRNHIASCAGRACASALLDTKAVARLAVEAGREFLDGSLMLHLSGCAKGCARPMVSPLTLVGAPSGYALVVNGTASVAPSAYTDESGIGSALARLNALVRENKDAGESAHSCLTRLGTGPIAAAFEQG</sequence>
<keyword evidence="3" id="KW-0479">Metal-binding</keyword>
<reference evidence="9 10" key="1">
    <citation type="submission" date="2021-03" db="EMBL/GenBank/DDBJ databases">
        <title>Genomic Encyclopedia of Type Strains, Phase IV (KMG-IV): sequencing the most valuable type-strain genomes for metagenomic binning, comparative biology and taxonomic classification.</title>
        <authorList>
            <person name="Goeker M."/>
        </authorList>
    </citation>
    <scope>NUCLEOTIDE SEQUENCE [LARGE SCALE GENOMIC DNA]</scope>
    <source>
        <strain evidence="9 10">DSM 13372</strain>
    </source>
</reference>
<keyword evidence="6" id="KW-0411">Iron-sulfur</keyword>
<dbReference type="EC" id="1.14.13.83" evidence="9"/>
<evidence type="ECO:0000256" key="2">
    <source>
        <dbReference type="ARBA" id="ARBA00022617"/>
    </source>
</evidence>
<dbReference type="InterPro" id="IPR036136">
    <property type="entry name" value="Nit/Sulf_reduc_fer-like_dom_sf"/>
</dbReference>
<dbReference type="InterPro" id="IPR005117">
    <property type="entry name" value="NiRdtase/SiRdtase_haem-b_fer"/>
</dbReference>
<protein>
    <submittedName>
        <fullName evidence="9">Precorrin-3B synthase</fullName>
        <ecNumber evidence="9">1.14.13.83</ecNumber>
    </submittedName>
</protein>
<dbReference type="PANTHER" id="PTHR32439">
    <property type="entry name" value="FERREDOXIN--NITRITE REDUCTASE, CHLOROPLASTIC"/>
    <property type="match status" value="1"/>
</dbReference>
<dbReference type="InterPro" id="IPR051329">
    <property type="entry name" value="NIR_SIR_4Fe-4S"/>
</dbReference>
<accession>A0ABS4R583</accession>
<dbReference type="GO" id="GO:0043818">
    <property type="term" value="F:precorrin-3B synthase activity"/>
    <property type="evidence" value="ECO:0007669"/>
    <property type="project" value="UniProtKB-EC"/>
</dbReference>
<evidence type="ECO:0000313" key="10">
    <source>
        <dbReference type="Proteomes" id="UP000730739"/>
    </source>
</evidence>
<dbReference type="PANTHER" id="PTHR32439:SF9">
    <property type="entry name" value="BLR3264 PROTEIN"/>
    <property type="match status" value="1"/>
</dbReference>
<dbReference type="EMBL" id="JAGILA010000005">
    <property type="protein sequence ID" value="MBP2237464.1"/>
    <property type="molecule type" value="Genomic_DNA"/>
</dbReference>
<gene>
    <name evidence="9" type="ORF">J2Z31_003982</name>
</gene>
<feature type="region of interest" description="Disordered" evidence="7">
    <location>
        <begin position="1"/>
        <end position="21"/>
    </location>
</feature>
<evidence type="ECO:0000313" key="9">
    <source>
        <dbReference type="EMBL" id="MBP2237464.1"/>
    </source>
</evidence>
<dbReference type="SUPFAM" id="SSF56014">
    <property type="entry name" value="Nitrite and sulphite reductase 4Fe-4S domain-like"/>
    <property type="match status" value="2"/>
</dbReference>
<dbReference type="Gene3D" id="3.90.480.10">
    <property type="entry name" value="Sulfite Reductase Hemoprotein,Domain 2"/>
    <property type="match status" value="1"/>
</dbReference>
<evidence type="ECO:0000256" key="5">
    <source>
        <dbReference type="ARBA" id="ARBA00023004"/>
    </source>
</evidence>
<evidence type="ECO:0000259" key="8">
    <source>
        <dbReference type="Pfam" id="PF03460"/>
    </source>
</evidence>